<evidence type="ECO:0000313" key="3">
    <source>
        <dbReference type="Proteomes" id="UP001320245"/>
    </source>
</evidence>
<evidence type="ECO:0000313" key="2">
    <source>
        <dbReference type="EMBL" id="KAK7730862.1"/>
    </source>
</evidence>
<sequence length="504" mass="55862">MRRFRDQSHLCRAGSGPGPTSRSIQRRSIFEKYPRGVIIQKKSEPTKKRFPLFELPKVVLDLDAENNPHVRPFDDRDVAHQKAKWGYSPVGEEAMLRATKLRKEMARDEKKMRHQASKLNNMQTISDYNVFAIALLGGTSVSSSLKDLEPRDEQQRPITLGGLRANGIPERILAGDANKVISFMLHRQELAREQEDTGDLEAFKTALSHCKNLGQLRRLCLRGVDAAPQQKAMVYASSDHIVHTLRSMPPQPLKEVLKFVNNFTIRQLAENAGLSAAMPLYGLEIASKLELLPAVVQYLQICLSQGFIDNDNTDRAILGIVGHGTLTALERGQGTARGTRPELFTLLTGRSLVSSEPQPALYGLDVLHKQGDPRIHHLYVRLLAELGAFRLLWHAMKEAQEGTDATAFVRCAQVLGSAKGDADVEYSTITGELETDADLDLRDINRLDAYHTSVASTGAPYSFNIESTVSPDELKEAFGSADIHEATARLKDLISRAPAVTQSE</sequence>
<dbReference type="EMBL" id="JAJSPL020000060">
    <property type="protein sequence ID" value="KAK7730862.1"/>
    <property type="molecule type" value="Genomic_DNA"/>
</dbReference>
<accession>A0AAN9YCC9</accession>
<name>A0AAN9YCC9_9PEZI</name>
<evidence type="ECO:0000256" key="1">
    <source>
        <dbReference type="SAM" id="MobiDB-lite"/>
    </source>
</evidence>
<organism evidence="2 3">
    <name type="scientific">Cytospora paraplurivora</name>
    <dbReference type="NCBI Taxonomy" id="2898453"/>
    <lineage>
        <taxon>Eukaryota</taxon>
        <taxon>Fungi</taxon>
        <taxon>Dikarya</taxon>
        <taxon>Ascomycota</taxon>
        <taxon>Pezizomycotina</taxon>
        <taxon>Sordariomycetes</taxon>
        <taxon>Sordariomycetidae</taxon>
        <taxon>Diaporthales</taxon>
        <taxon>Cytosporaceae</taxon>
        <taxon>Cytospora</taxon>
    </lineage>
</organism>
<comment type="caution">
    <text evidence="2">The sequence shown here is derived from an EMBL/GenBank/DDBJ whole genome shotgun (WGS) entry which is preliminary data.</text>
</comment>
<dbReference type="Proteomes" id="UP001320245">
    <property type="component" value="Unassembled WGS sequence"/>
</dbReference>
<feature type="region of interest" description="Disordered" evidence="1">
    <location>
        <begin position="1"/>
        <end position="24"/>
    </location>
</feature>
<reference evidence="2 3" key="1">
    <citation type="journal article" date="2023" name="PLoS ONE">
        <title>Cytospora paraplurivora sp. nov. isolated from orchards with fruit tree decline syndrome in Ontario, Canada.</title>
        <authorList>
            <person name="Ilyukhin E."/>
            <person name="Nguyen H.D.T."/>
            <person name="Castle A.J."/>
            <person name="Ellouze W."/>
        </authorList>
    </citation>
    <scope>NUCLEOTIDE SEQUENCE [LARGE SCALE GENOMIC DNA]</scope>
    <source>
        <strain evidence="2 3">FDS-564</strain>
    </source>
</reference>
<protein>
    <submittedName>
        <fullName evidence="2">Uncharacterized protein</fullName>
    </submittedName>
</protein>
<proteinExistence type="predicted"/>
<dbReference type="AlphaFoldDB" id="A0AAN9YCC9"/>
<gene>
    <name evidence="2" type="ORF">SLS53_008940</name>
</gene>
<keyword evidence="3" id="KW-1185">Reference proteome</keyword>